<proteinExistence type="predicted"/>
<dbReference type="RefSeq" id="WP_012956253.1">
    <property type="nucleotide sequence ID" value="NC_013790.1"/>
</dbReference>
<gene>
    <name evidence="1" type="ordered locus">mru_1454</name>
</gene>
<name>D3E443_METRM</name>
<dbReference type="NCBIfam" id="TIGR04165">
    <property type="entry name" value="methano_modCys"/>
    <property type="match status" value="1"/>
</dbReference>
<protein>
    <submittedName>
        <fullName evidence="1">Uncharacterized protein</fullName>
    </submittedName>
</protein>
<dbReference type="Proteomes" id="UP000008680">
    <property type="component" value="Chromosome"/>
</dbReference>
<dbReference type="OrthoDB" id="84364at2157"/>
<sequence>MKFEDLMAKCPKCGSQDKTAVRRFIDNHHAHAELKEFKCDNCGFVYETGKDYEDNEDETIKKGLIKELNKTM</sequence>
<keyword evidence="2" id="KW-1185">Reference proteome</keyword>
<evidence type="ECO:0000313" key="2">
    <source>
        <dbReference type="Proteomes" id="UP000008680"/>
    </source>
</evidence>
<dbReference type="KEGG" id="mru:mru_1454"/>
<dbReference type="AlphaFoldDB" id="D3E443"/>
<evidence type="ECO:0000313" key="1">
    <source>
        <dbReference type="EMBL" id="ADC47304.1"/>
    </source>
</evidence>
<dbReference type="STRING" id="634498.mru_1454"/>
<dbReference type="GeneID" id="8771106"/>
<dbReference type="eggNOG" id="arCOG07599">
    <property type="taxonomic scope" value="Archaea"/>
</dbReference>
<dbReference type="HOGENOM" id="CLU_204302_0_0_2"/>
<accession>D3E443</accession>
<reference evidence="1 2" key="1">
    <citation type="journal article" date="2010" name="PLoS ONE">
        <title>The genome sequence of the rumen methanogen Methanobrevibacter ruminantium reveals new possibilities for controlling ruminant methane emissions.</title>
        <authorList>
            <person name="Leahy S.C."/>
            <person name="Kelly W.J."/>
            <person name="Altermann E."/>
            <person name="Ronimus R.S."/>
            <person name="Yeoman C.J."/>
            <person name="Pacheco D.M."/>
            <person name="Li D."/>
            <person name="Kong Z."/>
            <person name="McTavish S."/>
            <person name="Sang C."/>
            <person name="Lambie S.C."/>
            <person name="Janssen P.H."/>
            <person name="Dey D."/>
            <person name="Attwood G.T."/>
        </authorList>
    </citation>
    <scope>NUCLEOTIDE SEQUENCE [LARGE SCALE GENOMIC DNA]</scope>
    <source>
        <strain evidence="2">ATCC 35063 / DSM 1093 / JCM 13430 / OCM 146 / M1</strain>
    </source>
</reference>
<dbReference type="InterPro" id="IPR026493">
    <property type="entry name" value="Cys-rich_pep"/>
</dbReference>
<dbReference type="EMBL" id="CP001719">
    <property type="protein sequence ID" value="ADC47304.1"/>
    <property type="molecule type" value="Genomic_DNA"/>
</dbReference>
<organism evidence="1 2">
    <name type="scientific">Methanobrevibacter ruminantium (strain ATCC 35063 / DSM 1093 / JCM 13430 / OCM 146 / M1)</name>
    <name type="common">Methanobacterium ruminantium</name>
    <dbReference type="NCBI Taxonomy" id="634498"/>
    <lineage>
        <taxon>Archaea</taxon>
        <taxon>Methanobacteriati</taxon>
        <taxon>Methanobacteriota</taxon>
        <taxon>Methanomada group</taxon>
        <taxon>Methanobacteria</taxon>
        <taxon>Methanobacteriales</taxon>
        <taxon>Methanobacteriaceae</taxon>
        <taxon>Methanobrevibacter</taxon>
    </lineage>
</organism>
<dbReference type="PATRIC" id="fig|634498.28.peg.1458"/>